<name>A0A8J3T6K0_9ACTN</name>
<evidence type="ECO:0000256" key="1">
    <source>
        <dbReference type="SAM" id="MobiDB-lite"/>
    </source>
</evidence>
<feature type="transmembrane region" description="Helical" evidence="2">
    <location>
        <begin position="132"/>
        <end position="151"/>
    </location>
</feature>
<evidence type="ECO:0000313" key="3">
    <source>
        <dbReference type="EMBL" id="GII06096.1"/>
    </source>
</evidence>
<sequence>MTVERGNPPSLGLLKGGAPVTGRPRHRRDVVLSSERAWAPHLWWIALAAGAAGAAFVWLATPHGREIDAVWELGVKLLAFACLCAAIAFFPWSSPRLHWLMYAPFVFFTGYVIPRISYFYYMDAARAQGDSFYTHLYLLLYPGLVLTVAAAHRLGGGTPGNCLKVAVNGIVIVFSGFLDVMWQLVNPIPIPETIDAPHITIFTGGPISFGATILFTLAHLPVVIGIGLLPLDRWIGRLLGAAPAGGPQ</sequence>
<feature type="transmembrane region" description="Helical" evidence="2">
    <location>
        <begin position="73"/>
        <end position="92"/>
    </location>
</feature>
<feature type="transmembrane region" description="Helical" evidence="2">
    <location>
        <begin position="99"/>
        <end position="120"/>
    </location>
</feature>
<keyword evidence="4" id="KW-1185">Reference proteome</keyword>
<keyword evidence="2" id="KW-0812">Transmembrane</keyword>
<feature type="transmembrane region" description="Helical" evidence="2">
    <location>
        <begin position="205"/>
        <end position="229"/>
    </location>
</feature>
<comment type="caution">
    <text evidence="3">The sequence shown here is derived from an EMBL/GenBank/DDBJ whole genome shotgun (WGS) entry which is preliminary data.</text>
</comment>
<evidence type="ECO:0000313" key="4">
    <source>
        <dbReference type="Proteomes" id="UP000634476"/>
    </source>
</evidence>
<organism evidence="3 4">
    <name type="scientific">Planobispora takensis</name>
    <dbReference type="NCBI Taxonomy" id="1367882"/>
    <lineage>
        <taxon>Bacteria</taxon>
        <taxon>Bacillati</taxon>
        <taxon>Actinomycetota</taxon>
        <taxon>Actinomycetes</taxon>
        <taxon>Streptosporangiales</taxon>
        <taxon>Streptosporangiaceae</taxon>
        <taxon>Planobispora</taxon>
    </lineage>
</organism>
<proteinExistence type="predicted"/>
<gene>
    <name evidence="3" type="ORF">Pta02_81040</name>
</gene>
<feature type="transmembrane region" description="Helical" evidence="2">
    <location>
        <begin position="42"/>
        <end position="61"/>
    </location>
</feature>
<dbReference type="RefSeq" id="WP_239131594.1">
    <property type="nucleotide sequence ID" value="NZ_BOOK01000096.1"/>
</dbReference>
<keyword evidence="2" id="KW-1133">Transmembrane helix</keyword>
<dbReference type="EMBL" id="BOOK01000096">
    <property type="protein sequence ID" value="GII06096.1"/>
    <property type="molecule type" value="Genomic_DNA"/>
</dbReference>
<feature type="region of interest" description="Disordered" evidence="1">
    <location>
        <begin position="1"/>
        <end position="24"/>
    </location>
</feature>
<dbReference type="Proteomes" id="UP000634476">
    <property type="component" value="Unassembled WGS sequence"/>
</dbReference>
<dbReference type="AlphaFoldDB" id="A0A8J3T6K0"/>
<accession>A0A8J3T6K0</accession>
<reference evidence="3" key="1">
    <citation type="submission" date="2021-01" db="EMBL/GenBank/DDBJ databases">
        <title>Whole genome shotgun sequence of Planobispora takensis NBRC 109077.</title>
        <authorList>
            <person name="Komaki H."/>
            <person name="Tamura T."/>
        </authorList>
    </citation>
    <scope>NUCLEOTIDE SEQUENCE</scope>
    <source>
        <strain evidence="3">NBRC 109077</strain>
    </source>
</reference>
<protein>
    <submittedName>
        <fullName evidence="3">Uncharacterized protein</fullName>
    </submittedName>
</protein>
<keyword evidence="2" id="KW-0472">Membrane</keyword>
<evidence type="ECO:0000256" key="2">
    <source>
        <dbReference type="SAM" id="Phobius"/>
    </source>
</evidence>